<dbReference type="OMA" id="WTIDFAV"/>
<evidence type="ECO:0000256" key="1">
    <source>
        <dbReference type="ARBA" id="ARBA00004141"/>
    </source>
</evidence>
<feature type="domain" description="Ion transport" evidence="6">
    <location>
        <begin position="19"/>
        <end position="233"/>
    </location>
</feature>
<evidence type="ECO:0000256" key="4">
    <source>
        <dbReference type="ARBA" id="ARBA00023136"/>
    </source>
</evidence>
<dbReference type="GO" id="GO:0005249">
    <property type="term" value="F:voltage-gated potassium channel activity"/>
    <property type="evidence" value="ECO:0007669"/>
    <property type="project" value="TreeGrafter"/>
</dbReference>
<dbReference type="AlphaFoldDB" id="A0A813GGB6"/>
<feature type="transmembrane region" description="Helical" evidence="5">
    <location>
        <begin position="20"/>
        <end position="45"/>
    </location>
</feature>
<dbReference type="Gene3D" id="1.10.287.70">
    <property type="match status" value="1"/>
</dbReference>
<keyword evidence="2 5" id="KW-0812">Transmembrane</keyword>
<dbReference type="GO" id="GO:0005886">
    <property type="term" value="C:plasma membrane"/>
    <property type="evidence" value="ECO:0007669"/>
    <property type="project" value="TreeGrafter"/>
</dbReference>
<evidence type="ECO:0000256" key="3">
    <source>
        <dbReference type="ARBA" id="ARBA00022989"/>
    </source>
</evidence>
<proteinExistence type="predicted"/>
<dbReference type="GO" id="GO:0042391">
    <property type="term" value="P:regulation of membrane potential"/>
    <property type="evidence" value="ECO:0007669"/>
    <property type="project" value="TreeGrafter"/>
</dbReference>
<comment type="subcellular location">
    <subcellularLocation>
        <location evidence="1">Membrane</location>
        <topology evidence="1">Multi-pass membrane protein</topology>
    </subcellularLocation>
</comment>
<keyword evidence="8" id="KW-1185">Reference proteome</keyword>
<evidence type="ECO:0000313" key="8">
    <source>
        <dbReference type="Proteomes" id="UP000654075"/>
    </source>
</evidence>
<organism evidence="7 8">
    <name type="scientific">Polarella glacialis</name>
    <name type="common">Dinoflagellate</name>
    <dbReference type="NCBI Taxonomy" id="89957"/>
    <lineage>
        <taxon>Eukaryota</taxon>
        <taxon>Sar</taxon>
        <taxon>Alveolata</taxon>
        <taxon>Dinophyceae</taxon>
        <taxon>Suessiales</taxon>
        <taxon>Suessiaceae</taxon>
        <taxon>Polarella</taxon>
    </lineage>
</organism>
<dbReference type="InterPro" id="IPR005821">
    <property type="entry name" value="Ion_trans_dom"/>
</dbReference>
<dbReference type="PANTHER" id="PTHR10217">
    <property type="entry name" value="VOLTAGE AND LIGAND GATED POTASSIUM CHANNEL"/>
    <property type="match status" value="1"/>
</dbReference>
<dbReference type="InterPro" id="IPR050818">
    <property type="entry name" value="KCNH_animal-type"/>
</dbReference>
<evidence type="ECO:0000259" key="6">
    <source>
        <dbReference type="Pfam" id="PF00520"/>
    </source>
</evidence>
<evidence type="ECO:0000256" key="5">
    <source>
        <dbReference type="SAM" id="Phobius"/>
    </source>
</evidence>
<dbReference type="PANTHER" id="PTHR10217:SF435">
    <property type="entry name" value="POTASSIUM VOLTAGE-GATED CHANNEL PROTEIN EAG"/>
    <property type="match status" value="1"/>
</dbReference>
<gene>
    <name evidence="7" type="ORF">PGLA1383_LOCUS42943</name>
</gene>
<keyword evidence="4 5" id="KW-0472">Membrane</keyword>
<dbReference type="Proteomes" id="UP000654075">
    <property type="component" value="Unassembled WGS sequence"/>
</dbReference>
<feature type="transmembrane region" description="Helical" evidence="5">
    <location>
        <begin position="204"/>
        <end position="228"/>
    </location>
</feature>
<dbReference type="SUPFAM" id="SSF51206">
    <property type="entry name" value="cAMP-binding domain-like"/>
    <property type="match status" value="1"/>
</dbReference>
<dbReference type="EMBL" id="CAJNNV010028866">
    <property type="protein sequence ID" value="CAE8625967.1"/>
    <property type="molecule type" value="Genomic_DNA"/>
</dbReference>
<keyword evidence="3 5" id="KW-1133">Transmembrane helix</keyword>
<protein>
    <recommendedName>
        <fullName evidence="6">Ion transport domain-containing protein</fullName>
    </recommendedName>
</protein>
<dbReference type="SUPFAM" id="SSF81324">
    <property type="entry name" value="Voltage-gated potassium channels"/>
    <property type="match status" value="1"/>
</dbReference>
<dbReference type="Pfam" id="PF00520">
    <property type="entry name" value="Ion_trans"/>
    <property type="match status" value="1"/>
</dbReference>
<feature type="transmembrane region" description="Helical" evidence="5">
    <location>
        <begin position="127"/>
        <end position="154"/>
    </location>
</feature>
<evidence type="ECO:0000313" key="7">
    <source>
        <dbReference type="EMBL" id="CAE8625967.1"/>
    </source>
</evidence>
<reference evidence="7" key="1">
    <citation type="submission" date="2021-02" db="EMBL/GenBank/DDBJ databases">
        <authorList>
            <person name="Dougan E. K."/>
            <person name="Rhodes N."/>
            <person name="Thang M."/>
            <person name="Chan C."/>
        </authorList>
    </citation>
    <scope>NUCLEOTIDE SEQUENCE</scope>
</reference>
<feature type="transmembrane region" description="Helical" evidence="5">
    <location>
        <begin position="66"/>
        <end position="83"/>
    </location>
</feature>
<dbReference type="InterPro" id="IPR018490">
    <property type="entry name" value="cNMP-bd_dom_sf"/>
</dbReference>
<accession>A0A813GGB6</accession>
<evidence type="ECO:0000256" key="2">
    <source>
        <dbReference type="ARBA" id="ARBA00022692"/>
    </source>
</evidence>
<sequence length="375" mass="42409">MYDVLVAPLVVFPDVHHHPFVRYMSWMTASYWTIDFAVSFLVGYLDRDCNLVMAPRQTAAKYASRWMLFDLLLLLGDWAFLVLHEATDARGHAIAGDLATWKVTWLCLRLTHLVRVLRVLSILREYITLTFGIASQLCGILCINHLIACAWYQLGKVGVPGWVEVYRADASTPAALYWMALHWSLTQFTPATMHVQPQNLPERVFAVFVLIFALVAFSSVISSISQLITQMRNLQKTELMQLAQLDGYLQTSKISLDLSVRIRRHCERSTTKKSQVQLRDIQLSVPLEIELHFELHQPVLSKHPFFLVFAATNRAMMQRVCGEALKTTNLSAKDSVFAKADTALSMYFVVSGITAYSWPGEPLPESVHPGTLSCC</sequence>
<dbReference type="OrthoDB" id="421226at2759"/>
<name>A0A813GGB6_POLGL</name>
<comment type="caution">
    <text evidence="7">The sequence shown here is derived from an EMBL/GenBank/DDBJ whole genome shotgun (WGS) entry which is preliminary data.</text>
</comment>